<sequence>MIPSISVISPIYNMERLLSKCIDSILAQTFNDFELILIDDGSTDRSGVICDEYATRDSRIKVIHKKNEGVSIARQLGIDFAQGEYTIHIDPDDWVEPKMLEELYKKAKSEHADMVICDYYVNRHDNQYHEVQKPTALDAETVLHDIFRGLHANCWNKLIRRSCYTEYDIRFPENLSYREDFCVITQLLLHPIKISYINQALYHYAQNPNQTSISFAKNEKTLHDQLTVVENVRSYLNGKYPECLNTLRADVACWLIESGFKDANEIRAEYSDLLNAGVIMSLPKNRRIKIFISFFLGKSVFHHIHHYISVIKHKWKNH</sequence>
<comment type="caution">
    <text evidence="4">The sequence shown here is derived from an EMBL/GenBank/DDBJ whole genome shotgun (WGS) entry which is preliminary data.</text>
</comment>
<evidence type="ECO:0000259" key="3">
    <source>
        <dbReference type="Pfam" id="PF00535"/>
    </source>
</evidence>
<dbReference type="CDD" id="cd00761">
    <property type="entry name" value="Glyco_tranf_GTA_type"/>
    <property type="match status" value="1"/>
</dbReference>
<keyword evidence="1" id="KW-0328">Glycosyltransferase</keyword>
<dbReference type="PANTHER" id="PTHR22916:SF51">
    <property type="entry name" value="GLYCOSYLTRANSFERASE EPSH-RELATED"/>
    <property type="match status" value="1"/>
</dbReference>
<dbReference type="PANTHER" id="PTHR22916">
    <property type="entry name" value="GLYCOSYLTRANSFERASE"/>
    <property type="match status" value="1"/>
</dbReference>
<evidence type="ECO:0000313" key="4">
    <source>
        <dbReference type="EMBL" id="KDS27817.1"/>
    </source>
</evidence>
<evidence type="ECO:0000313" key="5">
    <source>
        <dbReference type="Proteomes" id="UP000028134"/>
    </source>
</evidence>
<reference evidence="4 5" key="1">
    <citation type="submission" date="2014-04" db="EMBL/GenBank/DDBJ databases">
        <authorList>
            <person name="Sears C."/>
            <person name="Carroll K."/>
            <person name="Sack B.R."/>
            <person name="Qadri F."/>
            <person name="Myers L.L."/>
            <person name="Chung G.-T."/>
            <person name="Escheverria P."/>
            <person name="Fraser C.M."/>
            <person name="Sadzewicz L."/>
            <person name="Shefchek K.A."/>
            <person name="Tallon L."/>
            <person name="Das S.P."/>
            <person name="Daugherty S."/>
            <person name="Mongodin E.F."/>
        </authorList>
    </citation>
    <scope>NUCLEOTIDE SEQUENCE [LARGE SCALE GENOMIC DNA]</scope>
    <source>
        <strain evidence="5">3775 SL(B) 10 (iv)</strain>
    </source>
</reference>
<dbReference type="EMBL" id="JNHI01000028">
    <property type="protein sequence ID" value="KDS27817.1"/>
    <property type="molecule type" value="Genomic_DNA"/>
</dbReference>
<organism evidence="4 5">
    <name type="scientific">Phocaeicola vulgatus str. 3775 SL</name>
    <name type="common">B</name>
    <name type="synonym">iv</name>
    <dbReference type="NCBI Taxonomy" id="1339350"/>
    <lineage>
        <taxon>Bacteria</taxon>
        <taxon>Pseudomonadati</taxon>
        <taxon>Bacteroidota</taxon>
        <taxon>Bacteroidia</taxon>
        <taxon>Bacteroidales</taxon>
        <taxon>Bacteroidaceae</taxon>
        <taxon>Phocaeicola</taxon>
    </lineage>
</organism>
<feature type="domain" description="Glycosyltransferase 2-like" evidence="3">
    <location>
        <begin position="6"/>
        <end position="161"/>
    </location>
</feature>
<dbReference type="Pfam" id="PF00535">
    <property type="entry name" value="Glycos_transf_2"/>
    <property type="match status" value="1"/>
</dbReference>
<dbReference type="AlphaFoldDB" id="A0A078R1N5"/>
<dbReference type="RefSeq" id="WP_032946145.1">
    <property type="nucleotide sequence ID" value="NZ_JNHI01000028.1"/>
</dbReference>
<accession>A0A078R1N5</accession>
<dbReference type="InterPro" id="IPR029044">
    <property type="entry name" value="Nucleotide-diphossugar_trans"/>
</dbReference>
<dbReference type="PATRIC" id="fig|1339350.3.peg.3338"/>
<protein>
    <submittedName>
        <fullName evidence="4">Glycosyl transferase 2 family protein</fullName>
    </submittedName>
</protein>
<evidence type="ECO:0000256" key="2">
    <source>
        <dbReference type="ARBA" id="ARBA00022679"/>
    </source>
</evidence>
<gene>
    <name evidence="4" type="ORF">M097_3500</name>
</gene>
<evidence type="ECO:0000256" key="1">
    <source>
        <dbReference type="ARBA" id="ARBA00022676"/>
    </source>
</evidence>
<dbReference type="GO" id="GO:0016758">
    <property type="term" value="F:hexosyltransferase activity"/>
    <property type="evidence" value="ECO:0007669"/>
    <property type="project" value="UniProtKB-ARBA"/>
</dbReference>
<dbReference type="Gene3D" id="3.90.550.10">
    <property type="entry name" value="Spore Coat Polysaccharide Biosynthesis Protein SpsA, Chain A"/>
    <property type="match status" value="1"/>
</dbReference>
<dbReference type="InterPro" id="IPR001173">
    <property type="entry name" value="Glyco_trans_2-like"/>
</dbReference>
<dbReference type="Proteomes" id="UP000028134">
    <property type="component" value="Unassembled WGS sequence"/>
</dbReference>
<keyword evidence="2 4" id="KW-0808">Transferase</keyword>
<dbReference type="SUPFAM" id="SSF53448">
    <property type="entry name" value="Nucleotide-diphospho-sugar transferases"/>
    <property type="match status" value="1"/>
</dbReference>
<name>A0A078R1N5_PHOVU</name>
<proteinExistence type="predicted"/>